<protein>
    <recommendedName>
        <fullName evidence="6">C3H1-type domain-containing protein</fullName>
    </recommendedName>
</protein>
<evidence type="ECO:0008006" key="6">
    <source>
        <dbReference type="Google" id="ProtNLM"/>
    </source>
</evidence>
<dbReference type="AlphaFoldDB" id="A0A0D2CCW8"/>
<dbReference type="PANTHER" id="PTHR37543">
    <property type="entry name" value="CCCH ZINC FINGER DNA BINDING PROTEIN (AFU_ORTHOLOGUE AFUA_5G12760)"/>
    <property type="match status" value="1"/>
</dbReference>
<feature type="domain" description="Tandem CCCH zinc finger" evidence="3">
    <location>
        <begin position="388"/>
        <end position="439"/>
    </location>
</feature>
<evidence type="ECO:0000259" key="2">
    <source>
        <dbReference type="Pfam" id="PF25540"/>
    </source>
</evidence>
<gene>
    <name evidence="4" type="ORF">PV07_04780</name>
</gene>
<evidence type="ECO:0000313" key="5">
    <source>
        <dbReference type="Proteomes" id="UP000054466"/>
    </source>
</evidence>
<accession>A0A0D2CCW8</accession>
<dbReference type="Pfam" id="PF25543">
    <property type="entry name" value="zf-CCCH_tandem"/>
    <property type="match status" value="1"/>
</dbReference>
<dbReference type="OrthoDB" id="2270193at2759"/>
<feature type="domain" description="DUF7923" evidence="2">
    <location>
        <begin position="82"/>
        <end position="263"/>
    </location>
</feature>
<dbReference type="InterPro" id="IPR057683">
    <property type="entry name" value="DUF7923"/>
</dbReference>
<dbReference type="STRING" id="569365.A0A0D2CCW8"/>
<feature type="coiled-coil region" evidence="1">
    <location>
        <begin position="29"/>
        <end position="77"/>
    </location>
</feature>
<sequence length="441" mass="49247">MSGPQVQLQGLKAEWDLCKSHDDKKHSLIMSLFDHIEQQSKKLSDAEAELHDKKDVIKMTRDKVKGVEEQIQALQLEKARLVFASVVIDGDCMPFEDELVKQGMNGGKNTASLLKQAVEEELRSSPTSTPHQVQVIVRVYANVKGLAKTYKEKEILAESTSLDEFIRGFNMGDAMCDFVDAGNGKECSDEKVKATFRRDLADVHCERVFFGGTADNGYARLLGPFAQHETDRRRILLLEGPPFAQELADIKDRFRTVAFDKVFRSQKLGNVKRRVSSHPTPPDTPSADYAMVVARAPPAVTPNFAAAATTQQQRLPVAGVPVTSGVLRNKMGHRVDAPLSYSQQDFARLSARKLCNWFHLRGSCPYLEKYGNCQHEHGRRLPEEQWPALRANARRTPCSFGLSCNVADCLYGHRCPHGDNCARGAQCKFPPDMHDVDVKIV</sequence>
<dbReference type="InterPro" id="IPR057654">
    <property type="entry name" value="Znf-CCCH_tandem"/>
</dbReference>
<dbReference type="VEuPathDB" id="FungiDB:PV07_04780"/>
<dbReference type="GeneID" id="27343974"/>
<keyword evidence="1" id="KW-0175">Coiled coil</keyword>
<dbReference type="Pfam" id="PF25540">
    <property type="entry name" value="DUF7923"/>
    <property type="match status" value="1"/>
</dbReference>
<dbReference type="Proteomes" id="UP000054466">
    <property type="component" value="Unassembled WGS sequence"/>
</dbReference>
<dbReference type="EMBL" id="KN847042">
    <property type="protein sequence ID" value="KIW28928.1"/>
    <property type="molecule type" value="Genomic_DNA"/>
</dbReference>
<reference evidence="4 5" key="1">
    <citation type="submission" date="2015-01" db="EMBL/GenBank/DDBJ databases">
        <title>The Genome Sequence of Cladophialophora immunda CBS83496.</title>
        <authorList>
            <consortium name="The Broad Institute Genomics Platform"/>
            <person name="Cuomo C."/>
            <person name="de Hoog S."/>
            <person name="Gorbushina A."/>
            <person name="Stielow B."/>
            <person name="Teixiera M."/>
            <person name="Abouelleil A."/>
            <person name="Chapman S.B."/>
            <person name="Priest M."/>
            <person name="Young S.K."/>
            <person name="Wortman J."/>
            <person name="Nusbaum C."/>
            <person name="Birren B."/>
        </authorList>
    </citation>
    <scope>NUCLEOTIDE SEQUENCE [LARGE SCALE GENOMIC DNA]</scope>
    <source>
        <strain evidence="4 5">CBS 83496</strain>
    </source>
</reference>
<dbReference type="PANTHER" id="PTHR37543:SF1">
    <property type="entry name" value="CCCH ZINC FINGER DNA BINDING PROTEIN (AFU_ORTHOLOGUE AFUA_5G12760)"/>
    <property type="match status" value="1"/>
</dbReference>
<evidence type="ECO:0000256" key="1">
    <source>
        <dbReference type="SAM" id="Coils"/>
    </source>
</evidence>
<dbReference type="RefSeq" id="XP_016249144.1">
    <property type="nucleotide sequence ID" value="XM_016391625.1"/>
</dbReference>
<evidence type="ECO:0000313" key="4">
    <source>
        <dbReference type="EMBL" id="KIW28928.1"/>
    </source>
</evidence>
<dbReference type="HOGENOM" id="CLU_031811_0_0_1"/>
<name>A0A0D2CCW8_9EURO</name>
<evidence type="ECO:0000259" key="3">
    <source>
        <dbReference type="Pfam" id="PF25543"/>
    </source>
</evidence>
<proteinExistence type="predicted"/>
<organism evidence="4 5">
    <name type="scientific">Cladophialophora immunda</name>
    <dbReference type="NCBI Taxonomy" id="569365"/>
    <lineage>
        <taxon>Eukaryota</taxon>
        <taxon>Fungi</taxon>
        <taxon>Dikarya</taxon>
        <taxon>Ascomycota</taxon>
        <taxon>Pezizomycotina</taxon>
        <taxon>Eurotiomycetes</taxon>
        <taxon>Chaetothyriomycetidae</taxon>
        <taxon>Chaetothyriales</taxon>
        <taxon>Herpotrichiellaceae</taxon>
        <taxon>Cladophialophora</taxon>
    </lineage>
</organism>
<keyword evidence="5" id="KW-1185">Reference proteome</keyword>